<dbReference type="Gene3D" id="3.40.50.2300">
    <property type="match status" value="2"/>
</dbReference>
<evidence type="ECO:0000256" key="4">
    <source>
        <dbReference type="SAM" id="MobiDB-lite"/>
    </source>
</evidence>
<dbReference type="Pfam" id="PF13407">
    <property type="entry name" value="Peripla_BP_4"/>
    <property type="match status" value="1"/>
</dbReference>
<dbReference type="InterPro" id="IPR028082">
    <property type="entry name" value="Peripla_BP_I"/>
</dbReference>
<comment type="subcellular location">
    <subcellularLocation>
        <location evidence="1">Cell envelope</location>
    </subcellularLocation>
</comment>
<evidence type="ECO:0000259" key="5">
    <source>
        <dbReference type="Pfam" id="PF13407"/>
    </source>
</evidence>
<sequence length="395" mass="39865">MTALSPNRLSAGRPTPVLRRAGIGIAAVALALTASGCAKSANDSASSSSGSGAAAPAAAASSGGDAASAAPAAGGDAASAAPAASGSGSGDGCTLQQTGATKIDLKDAVVGFSQSEPETAAFRIAETTSIEDEAKKLGVKKLLHTVANSNLQKQIADIQQMINQGAQALIVAPLNSDGLQPAFAAAAAKHIPVVTIDRKVTSQPCKDYLTFIGSNFVDQGKRAADQLIKVTGGKAKVAVLLGSSGNNVTTDRTSGFVDEVKTAPGITIVAQQTGDFARDKGQSVTETLLQAHPDITAIYAENDEMGLGALVAIKAAGKQPGKDIKLVSIDGTKNAVQAIVDGTYNAVIESNPRFGPLAFKTLQDFFSGQPIPASIVISDGQYTSDNAKTDVAKAF</sequence>
<dbReference type="SUPFAM" id="SSF53822">
    <property type="entry name" value="Periplasmic binding protein-like I"/>
    <property type="match status" value="1"/>
</dbReference>
<keyword evidence="7" id="KW-1185">Reference proteome</keyword>
<comment type="similarity">
    <text evidence="2">Belongs to the bacterial solute-binding protein 2 family.</text>
</comment>
<proteinExistence type="inferred from homology"/>
<keyword evidence="3" id="KW-0732">Signal</keyword>
<evidence type="ECO:0000313" key="7">
    <source>
        <dbReference type="Proteomes" id="UP000293638"/>
    </source>
</evidence>
<name>A0A4Q7NS93_9ACTN</name>
<evidence type="ECO:0000256" key="1">
    <source>
        <dbReference type="ARBA" id="ARBA00004196"/>
    </source>
</evidence>
<gene>
    <name evidence="6" type="ORF">EV189_1743</name>
</gene>
<dbReference type="Proteomes" id="UP000293638">
    <property type="component" value="Unassembled WGS sequence"/>
</dbReference>
<organism evidence="6 7">
    <name type="scientific">Motilibacter rhizosphaerae</name>
    <dbReference type="NCBI Taxonomy" id="598652"/>
    <lineage>
        <taxon>Bacteria</taxon>
        <taxon>Bacillati</taxon>
        <taxon>Actinomycetota</taxon>
        <taxon>Actinomycetes</taxon>
        <taxon>Motilibacterales</taxon>
        <taxon>Motilibacteraceae</taxon>
        <taxon>Motilibacter</taxon>
    </lineage>
</organism>
<feature type="compositionally biased region" description="Low complexity" evidence="4">
    <location>
        <begin position="43"/>
        <end position="86"/>
    </location>
</feature>
<feature type="domain" description="Periplasmic binding protein" evidence="5">
    <location>
        <begin position="118"/>
        <end position="368"/>
    </location>
</feature>
<dbReference type="InterPro" id="IPR025997">
    <property type="entry name" value="SBP_2_dom"/>
</dbReference>
<dbReference type="AlphaFoldDB" id="A0A4Q7NS93"/>
<dbReference type="PANTHER" id="PTHR46847:SF3">
    <property type="entry name" value="GALACTOFURANOSE-BINDING PROTEIN YTFQ"/>
    <property type="match status" value="1"/>
</dbReference>
<dbReference type="CDD" id="cd06309">
    <property type="entry name" value="PBP1_galactofuranose_YtfQ-like"/>
    <property type="match status" value="1"/>
</dbReference>
<dbReference type="OrthoDB" id="1957427at2"/>
<evidence type="ECO:0000256" key="2">
    <source>
        <dbReference type="ARBA" id="ARBA00007639"/>
    </source>
</evidence>
<dbReference type="RefSeq" id="WP_130492486.1">
    <property type="nucleotide sequence ID" value="NZ_SGXD01000002.1"/>
</dbReference>
<dbReference type="GO" id="GO:0030313">
    <property type="term" value="C:cell envelope"/>
    <property type="evidence" value="ECO:0007669"/>
    <property type="project" value="UniProtKB-SubCell"/>
</dbReference>
<dbReference type="EMBL" id="SGXD01000002">
    <property type="protein sequence ID" value="RZS89961.1"/>
    <property type="molecule type" value="Genomic_DNA"/>
</dbReference>
<accession>A0A4Q7NS93</accession>
<dbReference type="PANTHER" id="PTHR46847">
    <property type="entry name" value="D-ALLOSE-BINDING PERIPLASMIC PROTEIN-RELATED"/>
    <property type="match status" value="1"/>
</dbReference>
<evidence type="ECO:0000313" key="6">
    <source>
        <dbReference type="EMBL" id="RZS89961.1"/>
    </source>
</evidence>
<reference evidence="6 7" key="1">
    <citation type="submission" date="2019-02" db="EMBL/GenBank/DDBJ databases">
        <title>Genomic Encyclopedia of Type Strains, Phase IV (KMG-IV): sequencing the most valuable type-strain genomes for metagenomic binning, comparative biology and taxonomic classification.</title>
        <authorList>
            <person name="Goeker M."/>
        </authorList>
    </citation>
    <scope>NUCLEOTIDE SEQUENCE [LARGE SCALE GENOMIC DNA]</scope>
    <source>
        <strain evidence="6 7">DSM 45622</strain>
    </source>
</reference>
<dbReference type="GO" id="GO:0030246">
    <property type="term" value="F:carbohydrate binding"/>
    <property type="evidence" value="ECO:0007669"/>
    <property type="project" value="UniProtKB-ARBA"/>
</dbReference>
<comment type="caution">
    <text evidence="6">The sequence shown here is derived from an EMBL/GenBank/DDBJ whole genome shotgun (WGS) entry which is preliminary data.</text>
</comment>
<evidence type="ECO:0000256" key="3">
    <source>
        <dbReference type="ARBA" id="ARBA00022729"/>
    </source>
</evidence>
<feature type="region of interest" description="Disordered" evidence="4">
    <location>
        <begin position="43"/>
        <end position="93"/>
    </location>
</feature>
<protein>
    <submittedName>
        <fullName evidence="6">Monosaccharide ABC transporter substrate-binding protein (CUT2 family)</fullName>
    </submittedName>
</protein>